<dbReference type="InterPro" id="IPR036864">
    <property type="entry name" value="Zn2-C6_fun-type_DNA-bd_sf"/>
</dbReference>
<dbReference type="CDD" id="cd17323">
    <property type="entry name" value="MFS_Tpo1_MDR_like"/>
    <property type="match status" value="1"/>
</dbReference>
<dbReference type="Proteomes" id="UP000531561">
    <property type="component" value="Unassembled WGS sequence"/>
</dbReference>
<dbReference type="GO" id="GO:0005886">
    <property type="term" value="C:plasma membrane"/>
    <property type="evidence" value="ECO:0007669"/>
    <property type="project" value="TreeGrafter"/>
</dbReference>
<evidence type="ECO:0000313" key="13">
    <source>
        <dbReference type="Proteomes" id="UP000531561"/>
    </source>
</evidence>
<dbReference type="SUPFAM" id="SSF103473">
    <property type="entry name" value="MFS general substrate transporter"/>
    <property type="match status" value="1"/>
</dbReference>
<protein>
    <submittedName>
        <fullName evidence="12">Putative mfs dha1 multidrug resistance protein</fullName>
    </submittedName>
</protein>
<evidence type="ECO:0000256" key="5">
    <source>
        <dbReference type="ARBA" id="ARBA00022989"/>
    </source>
</evidence>
<name>A0A8H6AJR7_9HELO</name>
<dbReference type="PANTHER" id="PTHR23502">
    <property type="entry name" value="MAJOR FACILITATOR SUPERFAMILY"/>
    <property type="match status" value="1"/>
</dbReference>
<dbReference type="Pfam" id="PF04082">
    <property type="entry name" value="Fungal_trans"/>
    <property type="match status" value="1"/>
</dbReference>
<dbReference type="SMART" id="SM00906">
    <property type="entry name" value="Fungal_trans"/>
    <property type="match status" value="1"/>
</dbReference>
<dbReference type="PANTHER" id="PTHR23502:SF47">
    <property type="entry name" value="MAJOR FACILITATOR SUPERFAMILY (MFS) PROFILE DOMAIN-CONTAINING PROTEIN-RELATED"/>
    <property type="match status" value="1"/>
</dbReference>
<feature type="compositionally biased region" description="Low complexity" evidence="8">
    <location>
        <begin position="636"/>
        <end position="651"/>
    </location>
</feature>
<dbReference type="InterPro" id="IPR007219">
    <property type="entry name" value="XnlR_reg_dom"/>
</dbReference>
<dbReference type="Gene3D" id="1.20.1250.20">
    <property type="entry name" value="MFS general substrate transporter like domains"/>
    <property type="match status" value="1"/>
</dbReference>
<organism evidence="12 13">
    <name type="scientific">Botrytis fragariae</name>
    <dbReference type="NCBI Taxonomy" id="1964551"/>
    <lineage>
        <taxon>Eukaryota</taxon>
        <taxon>Fungi</taxon>
        <taxon>Dikarya</taxon>
        <taxon>Ascomycota</taxon>
        <taxon>Pezizomycotina</taxon>
        <taxon>Leotiomycetes</taxon>
        <taxon>Helotiales</taxon>
        <taxon>Sclerotiniaceae</taxon>
        <taxon>Botrytis</taxon>
    </lineage>
</organism>
<dbReference type="InterPro" id="IPR011701">
    <property type="entry name" value="MFS"/>
</dbReference>
<evidence type="ECO:0000256" key="7">
    <source>
        <dbReference type="ARBA" id="ARBA00023242"/>
    </source>
</evidence>
<evidence type="ECO:0000256" key="4">
    <source>
        <dbReference type="ARBA" id="ARBA00022723"/>
    </source>
</evidence>
<dbReference type="EMBL" id="JABFCT010000019">
    <property type="protein sequence ID" value="KAF5869018.1"/>
    <property type="molecule type" value="Genomic_DNA"/>
</dbReference>
<proteinExistence type="inferred from homology"/>
<dbReference type="GO" id="GO:0022857">
    <property type="term" value="F:transmembrane transporter activity"/>
    <property type="evidence" value="ECO:0007669"/>
    <property type="project" value="InterPro"/>
</dbReference>
<dbReference type="PROSITE" id="PS50850">
    <property type="entry name" value="MFS"/>
    <property type="match status" value="1"/>
</dbReference>
<feature type="transmembrane region" description="Helical" evidence="9">
    <location>
        <begin position="919"/>
        <end position="944"/>
    </location>
</feature>
<gene>
    <name evidence="12" type="ORF">Bfra_011985</name>
</gene>
<dbReference type="InterPro" id="IPR020846">
    <property type="entry name" value="MFS_dom"/>
</dbReference>
<keyword evidence="7" id="KW-0539">Nucleus</keyword>
<evidence type="ECO:0000256" key="6">
    <source>
        <dbReference type="ARBA" id="ARBA00023136"/>
    </source>
</evidence>
<keyword evidence="3 9" id="KW-0812">Transmembrane</keyword>
<dbReference type="OrthoDB" id="3862662at2759"/>
<evidence type="ECO:0000313" key="12">
    <source>
        <dbReference type="EMBL" id="KAF5869018.1"/>
    </source>
</evidence>
<feature type="transmembrane region" description="Helical" evidence="9">
    <location>
        <begin position="1139"/>
        <end position="1160"/>
    </location>
</feature>
<feature type="compositionally biased region" description="Basic and acidic residues" evidence="8">
    <location>
        <begin position="655"/>
        <end position="665"/>
    </location>
</feature>
<dbReference type="CDD" id="cd12148">
    <property type="entry name" value="fungal_TF_MHR"/>
    <property type="match status" value="1"/>
</dbReference>
<reference evidence="12 13" key="1">
    <citation type="journal article" date="2020" name="Phytopathology">
        <title>A high-quality genome resource of Botrytis fragariae, a new and rapidly spreading fungal pathogen causing strawberry gray mold in the U.S.A.</title>
        <authorList>
            <person name="Wu Y."/>
            <person name="Saski C.A."/>
            <person name="Schnabel G."/>
            <person name="Xiao S."/>
            <person name="Hu M."/>
        </authorList>
    </citation>
    <scope>NUCLEOTIDE SEQUENCE [LARGE SCALE GENOMIC DNA]</scope>
    <source>
        <strain evidence="12 13">BVB16</strain>
    </source>
</reference>
<dbReference type="FunFam" id="1.20.1250.20:FF:000082">
    <property type="entry name" value="MFS multidrug transporter, putative"/>
    <property type="match status" value="1"/>
</dbReference>
<dbReference type="GO" id="GO:0003677">
    <property type="term" value="F:DNA binding"/>
    <property type="evidence" value="ECO:0007669"/>
    <property type="project" value="InterPro"/>
</dbReference>
<feature type="compositionally biased region" description="Basic and acidic residues" evidence="8">
    <location>
        <begin position="757"/>
        <end position="770"/>
    </location>
</feature>
<dbReference type="CDD" id="cd00067">
    <property type="entry name" value="GAL4"/>
    <property type="match status" value="1"/>
</dbReference>
<feature type="domain" description="Major facilitator superfamily (MFS) profile" evidence="11">
    <location>
        <begin position="797"/>
        <end position="1231"/>
    </location>
</feature>
<evidence type="ECO:0000256" key="9">
    <source>
        <dbReference type="SAM" id="Phobius"/>
    </source>
</evidence>
<evidence type="ECO:0000259" key="11">
    <source>
        <dbReference type="PROSITE" id="PS50850"/>
    </source>
</evidence>
<keyword evidence="13" id="KW-1185">Reference proteome</keyword>
<evidence type="ECO:0000259" key="10">
    <source>
        <dbReference type="PROSITE" id="PS50048"/>
    </source>
</evidence>
<feature type="region of interest" description="Disordered" evidence="8">
    <location>
        <begin position="1"/>
        <end position="37"/>
    </location>
</feature>
<dbReference type="PROSITE" id="PS50048">
    <property type="entry name" value="ZN2_CY6_FUNGAL_2"/>
    <property type="match status" value="1"/>
</dbReference>
<feature type="transmembrane region" description="Helical" evidence="9">
    <location>
        <begin position="1068"/>
        <end position="1087"/>
    </location>
</feature>
<accession>A0A8H6AJR7</accession>
<comment type="similarity">
    <text evidence="2">Belongs to the major facilitator superfamily.</text>
</comment>
<comment type="caution">
    <text evidence="12">The sequence shown here is derived from an EMBL/GenBank/DDBJ whole genome shotgun (WGS) entry which is preliminary data.</text>
</comment>
<evidence type="ECO:0000256" key="2">
    <source>
        <dbReference type="ARBA" id="ARBA00008335"/>
    </source>
</evidence>
<dbReference type="PROSITE" id="PS00463">
    <property type="entry name" value="ZN2_CY6_FUNGAL_1"/>
    <property type="match status" value="1"/>
</dbReference>
<dbReference type="GeneID" id="59266001"/>
<feature type="transmembrane region" description="Helical" evidence="9">
    <location>
        <begin position="888"/>
        <end position="907"/>
    </location>
</feature>
<feature type="compositionally biased region" description="Basic residues" evidence="8">
    <location>
        <begin position="746"/>
        <end position="756"/>
    </location>
</feature>
<dbReference type="SUPFAM" id="SSF57701">
    <property type="entry name" value="Zn2/Cys6 DNA-binding domain"/>
    <property type="match status" value="1"/>
</dbReference>
<dbReference type="Gene3D" id="4.10.240.10">
    <property type="entry name" value="Zn(2)-C6 fungal-type DNA-binding domain"/>
    <property type="match status" value="1"/>
</dbReference>
<dbReference type="InterPro" id="IPR036259">
    <property type="entry name" value="MFS_trans_sf"/>
</dbReference>
<feature type="region of interest" description="Disordered" evidence="8">
    <location>
        <begin position="740"/>
        <end position="770"/>
    </location>
</feature>
<dbReference type="Pfam" id="PF07690">
    <property type="entry name" value="MFS_1"/>
    <property type="match status" value="1"/>
</dbReference>
<keyword evidence="5 9" id="KW-1133">Transmembrane helix</keyword>
<dbReference type="GO" id="GO:0006351">
    <property type="term" value="P:DNA-templated transcription"/>
    <property type="evidence" value="ECO:0007669"/>
    <property type="project" value="InterPro"/>
</dbReference>
<feature type="transmembrane region" description="Helical" evidence="9">
    <location>
        <begin position="1114"/>
        <end position="1133"/>
    </location>
</feature>
<dbReference type="AlphaFoldDB" id="A0A8H6AJR7"/>
<comment type="subcellular location">
    <subcellularLocation>
        <location evidence="1">Membrane</location>
        <topology evidence="1">Multi-pass membrane protein</topology>
    </subcellularLocation>
</comment>
<keyword evidence="6 9" id="KW-0472">Membrane</keyword>
<feature type="domain" description="Zn(2)-C6 fungal-type" evidence="10">
    <location>
        <begin position="45"/>
        <end position="75"/>
    </location>
</feature>
<feature type="transmembrane region" description="Helical" evidence="9">
    <location>
        <begin position="956"/>
        <end position="982"/>
    </location>
</feature>
<keyword evidence="4" id="KW-0479">Metal-binding</keyword>
<feature type="compositionally biased region" description="Acidic residues" evidence="8">
    <location>
        <begin position="687"/>
        <end position="698"/>
    </location>
</feature>
<feature type="transmembrane region" description="Helical" evidence="9">
    <location>
        <begin position="1029"/>
        <end position="1048"/>
    </location>
</feature>
<dbReference type="GO" id="GO:0000981">
    <property type="term" value="F:DNA-binding transcription factor activity, RNA polymerase II-specific"/>
    <property type="evidence" value="ECO:0007669"/>
    <property type="project" value="InterPro"/>
</dbReference>
<evidence type="ECO:0000256" key="3">
    <source>
        <dbReference type="ARBA" id="ARBA00022692"/>
    </source>
</evidence>
<dbReference type="InterPro" id="IPR001138">
    <property type="entry name" value="Zn2Cys6_DnaBD"/>
</dbReference>
<feature type="transmembrane region" description="Helical" evidence="9">
    <location>
        <begin position="791"/>
        <end position="814"/>
    </location>
</feature>
<dbReference type="GO" id="GO:0008270">
    <property type="term" value="F:zinc ion binding"/>
    <property type="evidence" value="ECO:0007669"/>
    <property type="project" value="InterPro"/>
</dbReference>
<dbReference type="SMART" id="SM00066">
    <property type="entry name" value="GAL4"/>
    <property type="match status" value="1"/>
</dbReference>
<feature type="transmembrane region" description="Helical" evidence="9">
    <location>
        <begin position="834"/>
        <end position="851"/>
    </location>
</feature>
<feature type="region of interest" description="Disordered" evidence="8">
    <location>
        <begin position="630"/>
        <end position="717"/>
    </location>
</feature>
<feature type="transmembrane region" description="Helical" evidence="9">
    <location>
        <begin position="863"/>
        <end position="882"/>
    </location>
</feature>
<dbReference type="RefSeq" id="XP_037187967.1">
    <property type="nucleotide sequence ID" value="XM_037342309.1"/>
</dbReference>
<feature type="transmembrane region" description="Helical" evidence="9">
    <location>
        <begin position="1205"/>
        <end position="1229"/>
    </location>
</feature>
<evidence type="ECO:0000256" key="8">
    <source>
        <dbReference type="SAM" id="MobiDB-lite"/>
    </source>
</evidence>
<dbReference type="Pfam" id="PF00172">
    <property type="entry name" value="Zn_clus"/>
    <property type="match status" value="1"/>
</dbReference>
<sequence length="1243" mass="137865">MDHPNGPIQGPIHGPMGPNGPHEPHGPNVMSFASPEPVQPKAPQACVTCKKQKRKCDKVLPHCGLCSRMQRHCDYTEQTPAPTAEDINALRMKLVELEAKVNGGNMHAPYGSMPNNGSEYMQSQIPAYADLQENFSLTIPRPSVNPPTEVNQMLASGAAIPAVILEYFGTIHHCLPIISHKRLERTLTTPARDSNADLVLLFLCMKLITSKPVDGQGCGQNPMYIAAKRFLALLEASGMVSLILLQASILITLYEYGQAIYPAAWMSAGWCSRYAVLLGINDFDTSPSLVGPVDTWTEQEERYRTWWGVLILDRMVSIGSKNHRLTTQEPKEDDPLPVDDVAWDSGDMTQTVQKHVSTLLTESVTPFARLCQGSVLLGNVLRHHYTEQIPSETARFDIACQLLENCSVLARKVNEEAMVSRDYLMLATPLAIIYSAIIALLDPYSCPADKLCGAATSSEKGVMMNKAIKGLQDFSASVVQFSESVNSHAQTQADLDKVSPLIMDSLWAAGQHYMWEWRESRNPQSQEALEIIRNCLRRFQTRWRNAAEYLRIFDGQEFGQFTSALGSGKQISADEEVFSMQSYLTYKRFGSLTEAQFERDRLRAEALERGNRDVRSENLNLDLDLDVNGRGGLGGHRSSSSSSSSHNTGSSATELHTHDIEKAERGISNAPSLDSYNEENPHKEKDDAEQEEERDDESGNARSETLDRIATRATAHTTRSFGTRLGYTLTGIEVRELSEQLTRTRTASKSKSKKNSHTKDTGNEKQGERETVFVVGYEDSKDHMNPHNWSIWRRGFCTIMIASIGFIVGFASSIDSAALTQAAEDFGVSEVAESLATGLFLVGFGLGALFAGPISETIGRNPVYISTLLIYMIWIMASALAPNLATQLIFRFLAGFFGSTPLTCAGGSISDLWSPMERVYAFPVFANAAFMGPIFGPIVGGFIGQSQLVSWRWCEWITLILSGAILLLITLFQPETFAPILLKWKAAHLRRITGDERFVAEVEIRADPFKTRLLKALYRPCLLITREPIVMLFALYLTVVYIILFTFLDGYTYIFGETYNFSEGITGLAFLGIAIGLCFATCLVPLIHHWAKKDLAALRAIHGDKAKLPPEKRLWFAMFGAPFIPISLFWMGWTNYPSISPWSGLVASLFFGFGILCIFISTYQYIIDSYEMYAASALASLTLVRYVAAGGMVEVGIPFYENLGVHWTLTVLGGISAVMVPVPYLFYIYGEKVRGWSRFAATH</sequence>
<evidence type="ECO:0000256" key="1">
    <source>
        <dbReference type="ARBA" id="ARBA00004141"/>
    </source>
</evidence>